<sequence length="220" mass="26208">MAYFYLESCELHWSRSETEPDEGIITGGFFINGLRSMLIEPSDFWNQCKYAFEKAGQEELMDMPDGYSWLEGTTALINPSYYPQYGCVKLGESHFLDNFFFFDSGFFYPLPFKSLEEYFKAMISTAAVNCWQYFFIDPSIVIEKNNKVSYISWSNYFRSNHLKDQDHHIFNSGLDIDRLDLIEEYLLRCVKLLPSTFPFLDFTYHKKYYEEFKKLYSNMR</sequence>
<name>A0ABT8WTC8_9FLAO</name>
<evidence type="ECO:0000313" key="1">
    <source>
        <dbReference type="EMBL" id="MDO5976107.1"/>
    </source>
</evidence>
<dbReference type="RefSeq" id="WP_303303368.1">
    <property type="nucleotide sequence ID" value="NZ_BAABDA010000004.1"/>
</dbReference>
<comment type="caution">
    <text evidence="1">The sequence shown here is derived from an EMBL/GenBank/DDBJ whole genome shotgun (WGS) entry which is preliminary data.</text>
</comment>
<dbReference type="EMBL" id="JAUOEL010000007">
    <property type="protein sequence ID" value="MDO5976107.1"/>
    <property type="molecule type" value="Genomic_DNA"/>
</dbReference>
<proteinExistence type="predicted"/>
<protein>
    <submittedName>
        <fullName evidence="1">Uncharacterized protein</fullName>
    </submittedName>
</protein>
<evidence type="ECO:0000313" key="2">
    <source>
        <dbReference type="Proteomes" id="UP001176806"/>
    </source>
</evidence>
<keyword evidence="2" id="KW-1185">Reference proteome</keyword>
<reference evidence="1" key="1">
    <citation type="submission" date="2023-07" db="EMBL/GenBank/DDBJ databases">
        <title>Two novel species in the genus Flavivirga.</title>
        <authorList>
            <person name="Kwon K."/>
        </authorList>
    </citation>
    <scope>NUCLEOTIDE SEQUENCE</scope>
    <source>
        <strain evidence="1">KACC 14158</strain>
    </source>
</reference>
<dbReference type="Proteomes" id="UP001176806">
    <property type="component" value="Unassembled WGS sequence"/>
</dbReference>
<organism evidence="1 2">
    <name type="scientific">Flavivirga jejuensis</name>
    <dbReference type="NCBI Taxonomy" id="870487"/>
    <lineage>
        <taxon>Bacteria</taxon>
        <taxon>Pseudomonadati</taxon>
        <taxon>Bacteroidota</taxon>
        <taxon>Flavobacteriia</taxon>
        <taxon>Flavobacteriales</taxon>
        <taxon>Flavobacteriaceae</taxon>
        <taxon>Flavivirga</taxon>
    </lineage>
</organism>
<gene>
    <name evidence="1" type="ORF">Q4Q40_18055</name>
</gene>
<accession>A0ABT8WTC8</accession>